<organism evidence="1 2">
    <name type="scientific">Bradyrhizobium elkanii</name>
    <dbReference type="NCBI Taxonomy" id="29448"/>
    <lineage>
        <taxon>Bacteria</taxon>
        <taxon>Pseudomonadati</taxon>
        <taxon>Pseudomonadota</taxon>
        <taxon>Alphaproteobacteria</taxon>
        <taxon>Hyphomicrobiales</taxon>
        <taxon>Nitrobacteraceae</taxon>
        <taxon>Bradyrhizobium</taxon>
    </lineage>
</organism>
<gene>
    <name evidence="1" type="ORF">JOH49_003451</name>
</gene>
<reference evidence="1" key="1">
    <citation type="submission" date="2021-02" db="EMBL/GenBank/DDBJ databases">
        <title>Genomic Encyclopedia of Type Strains, Phase IV (KMG-V): Genome sequencing to study the core and pangenomes of soil and plant-associated prokaryotes.</title>
        <authorList>
            <person name="Whitman W."/>
        </authorList>
    </citation>
    <scope>NUCLEOTIDE SEQUENCE</scope>
    <source>
        <strain evidence="1">USDA 406</strain>
    </source>
</reference>
<dbReference type="RefSeq" id="WP_244980963.1">
    <property type="nucleotide sequence ID" value="NZ_CP126003.1"/>
</dbReference>
<dbReference type="Proteomes" id="UP000673383">
    <property type="component" value="Unassembled WGS sequence"/>
</dbReference>
<evidence type="ECO:0000313" key="2">
    <source>
        <dbReference type="Proteomes" id="UP000673383"/>
    </source>
</evidence>
<dbReference type="AlphaFoldDB" id="A0A8I1Y5B7"/>
<dbReference type="EMBL" id="JAFICZ010000001">
    <property type="protein sequence ID" value="MBP1293698.1"/>
    <property type="molecule type" value="Genomic_DNA"/>
</dbReference>
<proteinExistence type="predicted"/>
<accession>A0A8I1Y5B7</accession>
<sequence>MHGWLVTVAVFKEDGDDDEEFRHITYVVAAADPAEAVKLTVKDSGAKAAILNCPIEEEQLLRLGVKPGELLVIHDGEFDPIISRHRRH</sequence>
<name>A0A8I1Y5B7_BRAEL</name>
<evidence type="ECO:0000313" key="1">
    <source>
        <dbReference type="EMBL" id="MBP1293698.1"/>
    </source>
</evidence>
<protein>
    <submittedName>
        <fullName evidence="1">Uncharacterized protein</fullName>
    </submittedName>
</protein>
<comment type="caution">
    <text evidence="1">The sequence shown here is derived from an EMBL/GenBank/DDBJ whole genome shotgun (WGS) entry which is preliminary data.</text>
</comment>